<proteinExistence type="predicted"/>
<evidence type="ECO:0000313" key="2">
    <source>
        <dbReference type="EMBL" id="QPH92450.1"/>
    </source>
</evidence>
<reference evidence="2 3" key="1">
    <citation type="journal article" date="2018" name="Emerg. Microbes Infect.">
        <title>Genomic analysis of oral Campylobacter concisus strains identified a potential bacterial molecular marker associated with active Crohn's disease.</title>
        <authorList>
            <person name="Liu F."/>
            <person name="Ma R."/>
            <person name="Tay C.Y.A."/>
            <person name="Octavia S."/>
            <person name="Lan R."/>
            <person name="Chung H.K.L."/>
            <person name="Riordan S.M."/>
            <person name="Grimm M.C."/>
            <person name="Leong R.W."/>
            <person name="Tanaka M.M."/>
            <person name="Connor S."/>
            <person name="Zhang L."/>
        </authorList>
    </citation>
    <scope>NUCLEOTIDE SEQUENCE [LARGE SCALE GENOMIC DNA]</scope>
    <source>
        <strain evidence="2 3">P1CDO3</strain>
    </source>
</reference>
<name>A0A7S9WTG6_9BACT</name>
<protein>
    <submittedName>
        <fullName evidence="2">CRISPR system precrRNA processing endoribonuclease RAMP protein Cas6</fullName>
    </submittedName>
</protein>
<dbReference type="EMBL" id="CP049266">
    <property type="protein sequence ID" value="QPH92450.1"/>
    <property type="molecule type" value="Genomic_DNA"/>
</dbReference>
<feature type="domain" description="CRISPR-associated protein Cas6 C-terminal" evidence="1">
    <location>
        <begin position="154"/>
        <end position="265"/>
    </location>
</feature>
<dbReference type="RefSeq" id="WP_107714602.1">
    <property type="nucleotide sequence ID" value="NZ_CP049266.1"/>
</dbReference>
<dbReference type="Gene3D" id="3.30.70.1900">
    <property type="match status" value="1"/>
</dbReference>
<evidence type="ECO:0000313" key="3">
    <source>
        <dbReference type="Proteomes" id="UP000594404"/>
    </source>
</evidence>
<dbReference type="AlphaFoldDB" id="A0A7S9WTG6"/>
<dbReference type="Pfam" id="PF10040">
    <property type="entry name" value="CRISPR_Cas6"/>
    <property type="match status" value="1"/>
</dbReference>
<sequence length="270" mass="30676">MLKYLELAVCGTNLKPTYPFIGSTIRGTFGHALRYASCPFVSQECGTCDISGSCIYDEFFENISDTPNFRLDIELGQTSFDFKILLFEHAVSYLPYVAIAVKNMQEIGLGASRDKFKLSHFALNGKMVETKFLLNSEPETLNFTPNFTAGDYEIRLQTPLRIKQKNTLVKSEIDFRLFIRQIAMRFDSISGTQMDKFEVKFERFEQELSFYDLERYSNRQHTKMQFGGVIGKMRVYGLDERSAGLLQLATITGVGKSTVFGLGKIVVTQI</sequence>
<evidence type="ECO:0000259" key="1">
    <source>
        <dbReference type="Pfam" id="PF10040"/>
    </source>
</evidence>
<gene>
    <name evidence="2" type="ORF">CVT01_08015</name>
</gene>
<organism evidence="2 3">
    <name type="scientific">Campylobacter concisus</name>
    <dbReference type="NCBI Taxonomy" id="199"/>
    <lineage>
        <taxon>Bacteria</taxon>
        <taxon>Pseudomonadati</taxon>
        <taxon>Campylobacterota</taxon>
        <taxon>Epsilonproteobacteria</taxon>
        <taxon>Campylobacterales</taxon>
        <taxon>Campylobacteraceae</taxon>
        <taxon>Campylobacter</taxon>
    </lineage>
</organism>
<accession>A0A7S9WTG6</accession>
<dbReference type="InterPro" id="IPR019267">
    <property type="entry name" value="CRISPR-assoc_Cas6_C"/>
</dbReference>
<dbReference type="Proteomes" id="UP000594404">
    <property type="component" value="Chromosome"/>
</dbReference>